<reference evidence="3 4" key="1">
    <citation type="journal article" date="2008" name="J. Microbiol.">
        <title>Molecular and phylogenetic characterization of Spodoptera litura granulovirus.</title>
        <authorList>
            <person name="Wang Y."/>
            <person name="Choi J.Y."/>
            <person name="Roh J.Y."/>
            <person name="Woo S.D."/>
            <person name="Jin B.R."/>
            <person name="Je Y.H."/>
        </authorList>
    </citation>
    <scope>NUCLEOTIDE SEQUENCE [LARGE SCALE GENOMIC DNA]</scope>
    <source>
        <strain evidence="3">SlGV-K1</strain>
    </source>
</reference>
<dbReference type="GO" id="GO:0005576">
    <property type="term" value="C:extracellular region"/>
    <property type="evidence" value="ECO:0007669"/>
    <property type="project" value="InterPro"/>
</dbReference>
<evidence type="ECO:0000256" key="1">
    <source>
        <dbReference type="SAM" id="Phobius"/>
    </source>
</evidence>
<dbReference type="Proteomes" id="UP000202782">
    <property type="component" value="Segment"/>
</dbReference>
<keyword evidence="1" id="KW-0472">Membrane</keyword>
<keyword evidence="4" id="KW-1185">Reference proteome</keyword>
<dbReference type="InterPro" id="IPR036508">
    <property type="entry name" value="Chitin-bd_dom_sf"/>
</dbReference>
<keyword evidence="1" id="KW-0812">Transmembrane</keyword>
<feature type="domain" description="Chitin-binding type-2" evidence="2">
    <location>
        <begin position="36"/>
        <end position="91"/>
    </location>
</feature>
<gene>
    <name evidence="3" type="primary">orf9</name>
    <name evidence="3" type="ORF">SlGVgp009</name>
</gene>
<dbReference type="GO" id="GO:0008061">
    <property type="term" value="F:chitin binding"/>
    <property type="evidence" value="ECO:0007669"/>
    <property type="project" value="InterPro"/>
</dbReference>
<sequence length="99" mass="11515">MNLFDVSTIVFVTLIIVKIMVYHGIKNLQQKQWYLENICVNGYYGLSADPFECDAYYSCPQMIKLYCENGTEFDADKSECVPYDAVNGCYEKMLRRLLL</sequence>
<evidence type="ECO:0000259" key="2">
    <source>
        <dbReference type="PROSITE" id="PS50940"/>
    </source>
</evidence>
<evidence type="ECO:0000313" key="3">
    <source>
        <dbReference type="EMBL" id="ABQ51952.1"/>
    </source>
</evidence>
<dbReference type="InterPro" id="IPR002557">
    <property type="entry name" value="Chitin-bd_dom"/>
</dbReference>
<dbReference type="RefSeq" id="YP_001256960.1">
    <property type="nucleotide sequence ID" value="NC_009503.1"/>
</dbReference>
<dbReference type="SUPFAM" id="SSF57625">
    <property type="entry name" value="Invertebrate chitin-binding proteins"/>
    <property type="match status" value="1"/>
</dbReference>
<protein>
    <recommendedName>
        <fullName evidence="2">Chitin-binding type-2 domain-containing protein</fullName>
    </recommendedName>
</protein>
<dbReference type="SMART" id="SM00494">
    <property type="entry name" value="ChtBD2"/>
    <property type="match status" value="1"/>
</dbReference>
<organism evidence="3 4">
    <name type="scientific">Spodoptera litura granulovirus</name>
    <dbReference type="NCBI Taxonomy" id="359919"/>
    <lineage>
        <taxon>Viruses</taxon>
        <taxon>Viruses incertae sedis</taxon>
        <taxon>Naldaviricetes</taxon>
        <taxon>Lefavirales</taxon>
        <taxon>Baculoviridae</taxon>
        <taxon>Betabaculovirus</taxon>
        <taxon>Betabaculovirus spliturae</taxon>
    </lineage>
</organism>
<feature type="transmembrane region" description="Helical" evidence="1">
    <location>
        <begin position="6"/>
        <end position="25"/>
    </location>
</feature>
<dbReference type="EMBL" id="DQ288858">
    <property type="protein sequence ID" value="ABQ51952.1"/>
    <property type="molecule type" value="Genomic_DNA"/>
</dbReference>
<dbReference type="GeneID" id="5184172"/>
<accession>A5IZL1</accession>
<dbReference type="OrthoDB" id="24819at10239"/>
<dbReference type="PROSITE" id="PS50940">
    <property type="entry name" value="CHIT_BIND_II"/>
    <property type="match status" value="1"/>
</dbReference>
<keyword evidence="1" id="KW-1133">Transmembrane helix</keyword>
<proteinExistence type="predicted"/>
<evidence type="ECO:0000313" key="4">
    <source>
        <dbReference type="Proteomes" id="UP000202782"/>
    </source>
</evidence>
<dbReference type="CAZy" id="CBM14">
    <property type="family name" value="Carbohydrate-Binding Module Family 14"/>
</dbReference>
<dbReference type="KEGG" id="vg:5184172"/>
<name>A5IZL1_9BBAC</name>